<evidence type="ECO:0000256" key="4">
    <source>
        <dbReference type="HAMAP-Rule" id="MF_01914"/>
    </source>
</evidence>
<dbReference type="PROSITE" id="PS51257">
    <property type="entry name" value="PROKAR_LIPOPROTEIN"/>
    <property type="match status" value="1"/>
</dbReference>
<proteinExistence type="inferred from homology"/>
<gene>
    <name evidence="4 6" type="primary">lptA</name>
    <name evidence="6" type="ORF">DKK79_02765</name>
</gene>
<feature type="chain" id="PRO_5016187146" description="Lipopolysaccharide export system protein LptA" evidence="4">
    <location>
        <begin position="24"/>
        <end position="184"/>
    </location>
</feature>
<comment type="similarity">
    <text evidence="4">Belongs to the LptA family.</text>
</comment>
<keyword evidence="1 4" id="KW-0813">Transport</keyword>
<accession>A0A2V4E433</accession>
<feature type="domain" description="Organic solvent tolerance-like N-terminal" evidence="5">
    <location>
        <begin position="48"/>
        <end position="158"/>
    </location>
</feature>
<protein>
    <recommendedName>
        <fullName evidence="4">Lipopolysaccharide export system protein LptA</fullName>
    </recommendedName>
</protein>
<dbReference type="Pfam" id="PF03968">
    <property type="entry name" value="LptD_N"/>
    <property type="match status" value="1"/>
</dbReference>
<evidence type="ECO:0000259" key="5">
    <source>
        <dbReference type="Pfam" id="PF03968"/>
    </source>
</evidence>
<reference evidence="6 7" key="1">
    <citation type="submission" date="2018-05" db="EMBL/GenBank/DDBJ databases">
        <title>Reference genomes for bee gut microbiota database.</title>
        <authorList>
            <person name="Ellegaard K.M."/>
        </authorList>
    </citation>
    <scope>NUCLEOTIDE SEQUENCE [LARGE SCALE GENOMIC DNA]</scope>
    <source>
        <strain evidence="6 7">ESL0177</strain>
    </source>
</reference>
<dbReference type="InterPro" id="IPR005653">
    <property type="entry name" value="OstA-like_N"/>
</dbReference>
<keyword evidence="3 4" id="KW-0574">Periplasm</keyword>
<dbReference type="PANTHER" id="PTHR36504:SF1">
    <property type="entry name" value="LIPOPOLYSACCHARIDE EXPORT SYSTEM PROTEIN LPTA"/>
    <property type="match status" value="1"/>
</dbReference>
<dbReference type="InterPro" id="IPR014340">
    <property type="entry name" value="LptA"/>
</dbReference>
<dbReference type="NCBIfam" id="TIGR03002">
    <property type="entry name" value="outer_YhbN_LptA"/>
    <property type="match status" value="1"/>
</dbReference>
<dbReference type="RefSeq" id="WP_110422742.1">
    <property type="nucleotide sequence ID" value="NZ_QGLP01000004.1"/>
</dbReference>
<dbReference type="GO" id="GO:0001530">
    <property type="term" value="F:lipopolysaccharide binding"/>
    <property type="evidence" value="ECO:0007669"/>
    <property type="project" value="InterPro"/>
</dbReference>
<dbReference type="GO" id="GO:0017089">
    <property type="term" value="F:glycolipid transfer activity"/>
    <property type="evidence" value="ECO:0007669"/>
    <property type="project" value="TreeGrafter"/>
</dbReference>
<dbReference type="AlphaFoldDB" id="A0A2V4E433"/>
<dbReference type="InterPro" id="IPR052037">
    <property type="entry name" value="LPS_export_LptA"/>
</dbReference>
<dbReference type="GO" id="GO:0030288">
    <property type="term" value="C:outer membrane-bounded periplasmic space"/>
    <property type="evidence" value="ECO:0007669"/>
    <property type="project" value="TreeGrafter"/>
</dbReference>
<dbReference type="EMBL" id="QGLP01000004">
    <property type="protein sequence ID" value="PXZ05616.1"/>
    <property type="molecule type" value="Genomic_DNA"/>
</dbReference>
<comment type="caution">
    <text evidence="6">The sequence shown here is derived from an EMBL/GenBank/DDBJ whole genome shotgun (WGS) entry which is preliminary data.</text>
</comment>
<dbReference type="GO" id="GO:0009279">
    <property type="term" value="C:cell outer membrane"/>
    <property type="evidence" value="ECO:0007669"/>
    <property type="project" value="TreeGrafter"/>
</dbReference>
<dbReference type="Gene3D" id="2.60.450.10">
    <property type="entry name" value="Lipopolysaccharide (LPS) transport protein A like domain"/>
    <property type="match status" value="1"/>
</dbReference>
<keyword evidence="2 4" id="KW-0732">Signal</keyword>
<evidence type="ECO:0000256" key="1">
    <source>
        <dbReference type="ARBA" id="ARBA00022448"/>
    </source>
</evidence>
<comment type="subunit">
    <text evidence="4">Component of the lipopolysaccharide transport and assembly complex.</text>
</comment>
<evidence type="ECO:0000256" key="2">
    <source>
        <dbReference type="ARBA" id="ARBA00022729"/>
    </source>
</evidence>
<feature type="signal peptide" evidence="4">
    <location>
        <begin position="1"/>
        <end position="23"/>
    </location>
</feature>
<sequence precursor="true">MKLKKQAIYLLYFLFCLSFACFADEVTLESSSSPKDQKMFASDKPIMIDADNQQIDIEKNIITFSGNVQIVQEGLTIWADKVVMTDMQDSTKQKITGYGNPVKYKQIMPQNNKIVTGHSTQVIYDVKDSNIILQGDAELVQDDNRIKSSLITYDLKRQRIFAQPGRNERVKTTIIPNQVKEMNK</sequence>
<dbReference type="PANTHER" id="PTHR36504">
    <property type="entry name" value="LIPOPOLYSACCHARIDE EXPORT SYSTEM PROTEIN LPTA"/>
    <property type="match status" value="1"/>
</dbReference>
<evidence type="ECO:0000313" key="7">
    <source>
        <dbReference type="Proteomes" id="UP000247483"/>
    </source>
</evidence>
<evidence type="ECO:0000256" key="3">
    <source>
        <dbReference type="ARBA" id="ARBA00022764"/>
    </source>
</evidence>
<name>A0A2V4E433_9GAMM</name>
<evidence type="ECO:0000313" key="6">
    <source>
        <dbReference type="EMBL" id="PXZ05616.1"/>
    </source>
</evidence>
<comment type="subcellular location">
    <subcellularLocation>
        <location evidence="4">Periplasm</location>
    </subcellularLocation>
</comment>
<dbReference type="GO" id="GO:0043165">
    <property type="term" value="P:Gram-negative-bacterium-type cell outer membrane assembly"/>
    <property type="evidence" value="ECO:0007669"/>
    <property type="project" value="UniProtKB-UniRule"/>
</dbReference>
<dbReference type="Proteomes" id="UP000247483">
    <property type="component" value="Unassembled WGS sequence"/>
</dbReference>
<dbReference type="GO" id="GO:0015920">
    <property type="term" value="P:lipopolysaccharide transport"/>
    <property type="evidence" value="ECO:0007669"/>
    <property type="project" value="UniProtKB-UniRule"/>
</dbReference>
<organism evidence="6 7">
    <name type="scientific">Gilliamella apicola</name>
    <dbReference type="NCBI Taxonomy" id="1196095"/>
    <lineage>
        <taxon>Bacteria</taxon>
        <taxon>Pseudomonadati</taxon>
        <taxon>Pseudomonadota</taxon>
        <taxon>Gammaproteobacteria</taxon>
        <taxon>Orbales</taxon>
        <taxon>Orbaceae</taxon>
        <taxon>Gilliamella</taxon>
    </lineage>
</organism>
<dbReference type="HAMAP" id="MF_01914">
    <property type="entry name" value="LPS_assembly_LptA"/>
    <property type="match status" value="1"/>
</dbReference>
<comment type="function">
    <text evidence="4">Involved in the assembly of lipopolysaccharide (LPS). Required for the translocation of LPS from the inner membrane to the outer membrane. May form a bridge between the inner membrane and the outer membrane, via interactions with LptC and LptD, thereby facilitating LPS transfer across the periplasm.</text>
</comment>